<dbReference type="STRING" id="39946.B8ASX4"/>
<dbReference type="HOGENOM" id="CLU_1819050_0_0_1"/>
<dbReference type="EMBL" id="CM000129">
    <property type="protein sequence ID" value="EEC77793.1"/>
    <property type="molecule type" value="Genomic_DNA"/>
</dbReference>
<reference evidence="1 2" key="1">
    <citation type="journal article" date="2005" name="PLoS Biol.">
        <title>The genomes of Oryza sativa: a history of duplications.</title>
        <authorList>
            <person name="Yu J."/>
            <person name="Wang J."/>
            <person name="Lin W."/>
            <person name="Li S."/>
            <person name="Li H."/>
            <person name="Zhou J."/>
            <person name="Ni P."/>
            <person name="Dong W."/>
            <person name="Hu S."/>
            <person name="Zeng C."/>
            <person name="Zhang J."/>
            <person name="Zhang Y."/>
            <person name="Li R."/>
            <person name="Xu Z."/>
            <person name="Li S."/>
            <person name="Li X."/>
            <person name="Zheng H."/>
            <person name="Cong L."/>
            <person name="Lin L."/>
            <person name="Yin J."/>
            <person name="Geng J."/>
            <person name="Li G."/>
            <person name="Shi J."/>
            <person name="Liu J."/>
            <person name="Lv H."/>
            <person name="Li J."/>
            <person name="Wang J."/>
            <person name="Deng Y."/>
            <person name="Ran L."/>
            <person name="Shi X."/>
            <person name="Wang X."/>
            <person name="Wu Q."/>
            <person name="Li C."/>
            <person name="Ren X."/>
            <person name="Wang J."/>
            <person name="Wang X."/>
            <person name="Li D."/>
            <person name="Liu D."/>
            <person name="Zhang X."/>
            <person name="Ji Z."/>
            <person name="Zhao W."/>
            <person name="Sun Y."/>
            <person name="Zhang Z."/>
            <person name="Bao J."/>
            <person name="Han Y."/>
            <person name="Dong L."/>
            <person name="Ji J."/>
            <person name="Chen P."/>
            <person name="Wu S."/>
            <person name="Liu J."/>
            <person name="Xiao Y."/>
            <person name="Bu D."/>
            <person name="Tan J."/>
            <person name="Yang L."/>
            <person name="Ye C."/>
            <person name="Zhang J."/>
            <person name="Xu J."/>
            <person name="Zhou Y."/>
            <person name="Yu Y."/>
            <person name="Zhang B."/>
            <person name="Zhuang S."/>
            <person name="Wei H."/>
            <person name="Liu B."/>
            <person name="Lei M."/>
            <person name="Yu H."/>
            <person name="Li Y."/>
            <person name="Xu H."/>
            <person name="Wei S."/>
            <person name="He X."/>
            <person name="Fang L."/>
            <person name="Zhang Z."/>
            <person name="Zhang Y."/>
            <person name="Huang X."/>
            <person name="Su Z."/>
            <person name="Tong W."/>
            <person name="Li J."/>
            <person name="Tong Z."/>
            <person name="Li S."/>
            <person name="Ye J."/>
            <person name="Wang L."/>
            <person name="Fang L."/>
            <person name="Lei T."/>
            <person name="Chen C."/>
            <person name="Chen H."/>
            <person name="Xu Z."/>
            <person name="Li H."/>
            <person name="Huang H."/>
            <person name="Zhang F."/>
            <person name="Xu H."/>
            <person name="Li N."/>
            <person name="Zhao C."/>
            <person name="Li S."/>
            <person name="Dong L."/>
            <person name="Huang Y."/>
            <person name="Li L."/>
            <person name="Xi Y."/>
            <person name="Qi Q."/>
            <person name="Li W."/>
            <person name="Zhang B."/>
            <person name="Hu W."/>
            <person name="Zhang Y."/>
            <person name="Tian X."/>
            <person name="Jiao Y."/>
            <person name="Liang X."/>
            <person name="Jin J."/>
            <person name="Gao L."/>
            <person name="Zheng W."/>
            <person name="Hao B."/>
            <person name="Liu S."/>
            <person name="Wang W."/>
            <person name="Yuan L."/>
            <person name="Cao M."/>
            <person name="McDermott J."/>
            <person name="Samudrala R."/>
            <person name="Wang J."/>
            <person name="Wong G.K."/>
            <person name="Yang H."/>
        </authorList>
    </citation>
    <scope>NUCLEOTIDE SEQUENCE [LARGE SCALE GENOMIC DNA]</scope>
    <source>
        <strain evidence="2">cv. 93-11</strain>
    </source>
</reference>
<dbReference type="Proteomes" id="UP000007015">
    <property type="component" value="Chromosome 4"/>
</dbReference>
<dbReference type="AlphaFoldDB" id="B8ASX4"/>
<dbReference type="Gramene" id="BGIOSGA016915-TA">
    <property type="protein sequence ID" value="BGIOSGA016915-PA"/>
    <property type="gene ID" value="BGIOSGA016915"/>
</dbReference>
<evidence type="ECO:0000313" key="1">
    <source>
        <dbReference type="EMBL" id="EEC77793.1"/>
    </source>
</evidence>
<accession>B8ASX4</accession>
<protein>
    <submittedName>
        <fullName evidence="1">Uncharacterized protein</fullName>
    </submittedName>
</protein>
<sequence length="142" mass="15505">MEGYLEEALACLDGRDTGVMATYGMAGVLAMSLWPDEHAIGLGLVCESLLMDEAVCTGLAIVNELKEANLLLFGNTVGEVKLHNIVRGMVLCITHDHSKTWHGAEDKLKIDEVVEQKRLKGEGAMVVAAIVTPMVERGRREW</sequence>
<name>B8ASX4_ORYSI</name>
<proteinExistence type="predicted"/>
<keyword evidence="2" id="KW-1185">Reference proteome</keyword>
<organism evidence="1 2">
    <name type="scientific">Oryza sativa subsp. indica</name>
    <name type="common">Rice</name>
    <dbReference type="NCBI Taxonomy" id="39946"/>
    <lineage>
        <taxon>Eukaryota</taxon>
        <taxon>Viridiplantae</taxon>
        <taxon>Streptophyta</taxon>
        <taxon>Embryophyta</taxon>
        <taxon>Tracheophyta</taxon>
        <taxon>Spermatophyta</taxon>
        <taxon>Magnoliopsida</taxon>
        <taxon>Liliopsida</taxon>
        <taxon>Poales</taxon>
        <taxon>Poaceae</taxon>
        <taxon>BOP clade</taxon>
        <taxon>Oryzoideae</taxon>
        <taxon>Oryzeae</taxon>
        <taxon>Oryzinae</taxon>
        <taxon>Oryza</taxon>
        <taxon>Oryza sativa</taxon>
    </lineage>
</organism>
<evidence type="ECO:0000313" key="2">
    <source>
        <dbReference type="Proteomes" id="UP000007015"/>
    </source>
</evidence>
<gene>
    <name evidence="1" type="ORF">OsI_16971</name>
</gene>